<evidence type="ECO:0000313" key="3">
    <source>
        <dbReference type="Proteomes" id="UP000467841"/>
    </source>
</evidence>
<keyword evidence="3" id="KW-1185">Reference proteome</keyword>
<comment type="caution">
    <text evidence="2">The sequence shown here is derived from an EMBL/GenBank/DDBJ whole genome shotgun (WGS) entry which is preliminary data.</text>
</comment>
<dbReference type="InterPro" id="IPR006566">
    <property type="entry name" value="FBD"/>
</dbReference>
<dbReference type="InterPro" id="IPR055294">
    <property type="entry name" value="FBL60-like"/>
</dbReference>
<evidence type="ECO:0000259" key="1">
    <source>
        <dbReference type="SMART" id="SM00579"/>
    </source>
</evidence>
<name>A0A6D2HL70_9BRAS</name>
<dbReference type="Gene3D" id="3.80.10.10">
    <property type="entry name" value="Ribonuclease Inhibitor"/>
    <property type="match status" value="1"/>
</dbReference>
<gene>
    <name evidence="2" type="ORF">MERR_LOCUS3942</name>
</gene>
<dbReference type="InterPro" id="IPR032675">
    <property type="entry name" value="LRR_dom_sf"/>
</dbReference>
<reference evidence="2" key="1">
    <citation type="submission" date="2020-01" db="EMBL/GenBank/DDBJ databases">
        <authorList>
            <person name="Mishra B."/>
        </authorList>
    </citation>
    <scope>NUCLEOTIDE SEQUENCE [LARGE SCALE GENOMIC DNA]</scope>
</reference>
<accession>A0A6D2HL70</accession>
<protein>
    <recommendedName>
        <fullName evidence="1">FBD domain-containing protein</fullName>
    </recommendedName>
</protein>
<sequence length="229" mass="25347">MSKVQAGLAHFLHEASSSDLEIHYSEGHEENEMVGNATDFIVGISSVKILYLSAETLEVLTYCCEAIPLFINLTRLTVESKPEIGWQSLPGLLKNSPNLETLVLQGLGHKATVRCGDMCLCEPFEEEMEEEEEIPPCCLSSSPVKVLKILKFGKIYDDEIEQVKLFLEMMPNLEQLIIHCDESFGKDLVEVSNQLQMLPRVASPKCNVQLISGDGHVSLSSTVTSSSMK</sequence>
<dbReference type="AlphaFoldDB" id="A0A6D2HL70"/>
<organism evidence="2 3">
    <name type="scientific">Microthlaspi erraticum</name>
    <dbReference type="NCBI Taxonomy" id="1685480"/>
    <lineage>
        <taxon>Eukaryota</taxon>
        <taxon>Viridiplantae</taxon>
        <taxon>Streptophyta</taxon>
        <taxon>Embryophyta</taxon>
        <taxon>Tracheophyta</taxon>
        <taxon>Spermatophyta</taxon>
        <taxon>Magnoliopsida</taxon>
        <taxon>eudicotyledons</taxon>
        <taxon>Gunneridae</taxon>
        <taxon>Pentapetalae</taxon>
        <taxon>rosids</taxon>
        <taxon>malvids</taxon>
        <taxon>Brassicales</taxon>
        <taxon>Brassicaceae</taxon>
        <taxon>Coluteocarpeae</taxon>
        <taxon>Microthlaspi</taxon>
    </lineage>
</organism>
<dbReference type="EMBL" id="CACVBM020000244">
    <property type="protein sequence ID" value="CAA7016707.1"/>
    <property type="molecule type" value="Genomic_DNA"/>
</dbReference>
<dbReference type="Proteomes" id="UP000467841">
    <property type="component" value="Unassembled WGS sequence"/>
</dbReference>
<feature type="domain" description="FBD" evidence="1">
    <location>
        <begin position="137"/>
        <end position="211"/>
    </location>
</feature>
<dbReference type="PANTHER" id="PTHR31293:SF12">
    <property type="entry name" value="RNI-LIKE SUPERFAMILY PROTEIN"/>
    <property type="match status" value="1"/>
</dbReference>
<dbReference type="SUPFAM" id="SSF52047">
    <property type="entry name" value="RNI-like"/>
    <property type="match status" value="1"/>
</dbReference>
<dbReference type="OrthoDB" id="594804at2759"/>
<evidence type="ECO:0000313" key="2">
    <source>
        <dbReference type="EMBL" id="CAA7016707.1"/>
    </source>
</evidence>
<dbReference type="SMART" id="SM00579">
    <property type="entry name" value="FBD"/>
    <property type="match status" value="1"/>
</dbReference>
<proteinExistence type="predicted"/>
<dbReference type="PANTHER" id="PTHR31293">
    <property type="entry name" value="RNI-LIKE SUPERFAMILY PROTEIN"/>
    <property type="match status" value="1"/>
</dbReference>